<accession>A0ABS8IRV1</accession>
<dbReference type="Pfam" id="PF13229">
    <property type="entry name" value="Beta_helix"/>
    <property type="match status" value="1"/>
</dbReference>
<evidence type="ECO:0000256" key="2">
    <source>
        <dbReference type="SAM" id="SignalP"/>
    </source>
</evidence>
<dbReference type="InterPro" id="IPR006626">
    <property type="entry name" value="PbH1"/>
</dbReference>
<feature type="chain" id="PRO_5047409749" evidence="2">
    <location>
        <begin position="23"/>
        <end position="476"/>
    </location>
</feature>
<proteinExistence type="predicted"/>
<feature type="domain" description="Right handed beta helix" evidence="3">
    <location>
        <begin position="237"/>
        <end position="393"/>
    </location>
</feature>
<organism evidence="4 5">
    <name type="scientific">Massilia agrisoli</name>
    <dbReference type="NCBI Taxonomy" id="2892444"/>
    <lineage>
        <taxon>Bacteria</taxon>
        <taxon>Pseudomonadati</taxon>
        <taxon>Pseudomonadota</taxon>
        <taxon>Betaproteobacteria</taxon>
        <taxon>Burkholderiales</taxon>
        <taxon>Oxalobacteraceae</taxon>
        <taxon>Telluria group</taxon>
        <taxon>Massilia</taxon>
    </lineage>
</organism>
<comment type="caution">
    <text evidence="4">The sequence shown here is derived from an EMBL/GenBank/DDBJ whole genome shotgun (WGS) entry which is preliminary data.</text>
</comment>
<dbReference type="RefSeq" id="WP_229431577.1">
    <property type="nucleotide sequence ID" value="NZ_JAJHPV010000010.1"/>
</dbReference>
<evidence type="ECO:0000313" key="4">
    <source>
        <dbReference type="EMBL" id="MCC6070651.1"/>
    </source>
</evidence>
<dbReference type="EMBL" id="JAJHPV010000010">
    <property type="protein sequence ID" value="MCC6070651.1"/>
    <property type="molecule type" value="Genomic_DNA"/>
</dbReference>
<dbReference type="Gene3D" id="2.160.20.10">
    <property type="entry name" value="Single-stranded right-handed beta-helix, Pectin lyase-like"/>
    <property type="match status" value="1"/>
</dbReference>
<evidence type="ECO:0000256" key="1">
    <source>
        <dbReference type="SAM" id="MobiDB-lite"/>
    </source>
</evidence>
<feature type="signal peptide" evidence="2">
    <location>
        <begin position="1"/>
        <end position="22"/>
    </location>
</feature>
<keyword evidence="5" id="KW-1185">Reference proteome</keyword>
<dbReference type="SUPFAM" id="SSF51126">
    <property type="entry name" value="Pectin lyase-like"/>
    <property type="match status" value="1"/>
</dbReference>
<dbReference type="Proteomes" id="UP001198701">
    <property type="component" value="Unassembled WGS sequence"/>
</dbReference>
<sequence length="476" mass="50214">MRKRRTLAILALVALAGAGAAAAGTLWFLDSRGITPRALAPYVAKRSSGHNEAIEQTGQWMQRTLLSLDRGSPYAGNGDLLKLRPGGVVPIAPPAATRAVSVTTADGLRGAMAGALPGDVITLAPGEYTFMRGELAARRPGAAGSPIVVRADSAGTVTIGMGIAEGFKVTAPHWTFENLTIRGVCKHQLFCEHAFHVVGDADHFTARNNTVIDFNSHFKINARRGQFPDHGAIIGNTVTNTTIRDTSTAVTLVDLVSGSDWVIRGNVITDFIKGGSDRISYGVFAKGAGARNILEQNIVICEHLLRAPGQRVGMSLGGGGTGKQYCRDGRCITEQEDSVLRANLIASCSDDGIYLNSAARSTVSHNTVLDTGGIVVRFAESSADIEGNLVDSAIRSRDGGVVRAKDNFDTSITALYAGRHPVRALFSGASVADLAWDGEAPRRKEQPASPVPDLCGAQRPARPSYGAFESLAACKR</sequence>
<keyword evidence="2" id="KW-0732">Signal</keyword>
<reference evidence="4 5" key="1">
    <citation type="submission" date="2021-11" db="EMBL/GenBank/DDBJ databases">
        <authorList>
            <person name="Huq M.A."/>
        </authorList>
    </citation>
    <scope>NUCLEOTIDE SEQUENCE [LARGE SCALE GENOMIC DNA]</scope>
    <source>
        <strain evidence="4 5">MAHUQ-52</strain>
    </source>
</reference>
<dbReference type="InterPro" id="IPR012334">
    <property type="entry name" value="Pectin_lyas_fold"/>
</dbReference>
<dbReference type="InterPro" id="IPR039448">
    <property type="entry name" value="Beta_helix"/>
</dbReference>
<dbReference type="SMART" id="SM00710">
    <property type="entry name" value="PbH1"/>
    <property type="match status" value="5"/>
</dbReference>
<feature type="region of interest" description="Disordered" evidence="1">
    <location>
        <begin position="440"/>
        <end position="462"/>
    </location>
</feature>
<evidence type="ECO:0000259" key="3">
    <source>
        <dbReference type="Pfam" id="PF13229"/>
    </source>
</evidence>
<protein>
    <submittedName>
        <fullName evidence="4">Right-handed parallel beta-helix repeat-containing protein</fullName>
    </submittedName>
</protein>
<name>A0ABS8IRV1_9BURK</name>
<dbReference type="InterPro" id="IPR011050">
    <property type="entry name" value="Pectin_lyase_fold/virulence"/>
</dbReference>
<evidence type="ECO:0000313" key="5">
    <source>
        <dbReference type="Proteomes" id="UP001198701"/>
    </source>
</evidence>
<gene>
    <name evidence="4" type="ORF">LMJ30_06745</name>
</gene>